<reference evidence="1" key="1">
    <citation type="submission" date="2021-02" db="EMBL/GenBank/DDBJ databases">
        <authorList>
            <person name="Nowell W R."/>
        </authorList>
    </citation>
    <scope>NUCLEOTIDE SEQUENCE</scope>
</reference>
<organism evidence="1 5">
    <name type="scientific">Didymodactylos carnosus</name>
    <dbReference type="NCBI Taxonomy" id="1234261"/>
    <lineage>
        <taxon>Eukaryota</taxon>
        <taxon>Metazoa</taxon>
        <taxon>Spiralia</taxon>
        <taxon>Gnathifera</taxon>
        <taxon>Rotifera</taxon>
        <taxon>Eurotatoria</taxon>
        <taxon>Bdelloidea</taxon>
        <taxon>Philodinida</taxon>
        <taxon>Philodinidae</taxon>
        <taxon>Didymodactylos</taxon>
    </lineage>
</organism>
<name>A0A814D203_9BILA</name>
<dbReference type="Proteomes" id="UP000682733">
    <property type="component" value="Unassembled WGS sequence"/>
</dbReference>
<evidence type="ECO:0000313" key="3">
    <source>
        <dbReference type="EMBL" id="CAF3723775.1"/>
    </source>
</evidence>
<dbReference type="EMBL" id="CAJOBA010005323">
    <property type="protein sequence ID" value="CAF3740058.1"/>
    <property type="molecule type" value="Genomic_DNA"/>
</dbReference>
<evidence type="ECO:0000313" key="4">
    <source>
        <dbReference type="EMBL" id="CAF3740058.1"/>
    </source>
</evidence>
<dbReference type="EMBL" id="CAJNOK010005317">
    <property type="protein sequence ID" value="CAF0968408.1"/>
    <property type="molecule type" value="Genomic_DNA"/>
</dbReference>
<dbReference type="Proteomes" id="UP000663829">
    <property type="component" value="Unassembled WGS sequence"/>
</dbReference>
<proteinExistence type="predicted"/>
<keyword evidence="5" id="KW-1185">Reference proteome</keyword>
<evidence type="ECO:0000313" key="2">
    <source>
        <dbReference type="EMBL" id="CAF0968408.1"/>
    </source>
</evidence>
<accession>A0A814D203</accession>
<protein>
    <submittedName>
        <fullName evidence="1">Uncharacterized protein</fullName>
    </submittedName>
</protein>
<dbReference type="Proteomes" id="UP000681722">
    <property type="component" value="Unassembled WGS sequence"/>
</dbReference>
<gene>
    <name evidence="1" type="ORF">GPM918_LOCUS11068</name>
    <name evidence="2" type="ORF">OVA965_LOCUS12971</name>
    <name evidence="3" type="ORF">SRO942_LOCUS11069</name>
    <name evidence="4" type="ORF">TMI583_LOCUS12975</name>
</gene>
<dbReference type="EMBL" id="CAJNOQ010002254">
    <property type="protein sequence ID" value="CAF0947753.1"/>
    <property type="molecule type" value="Genomic_DNA"/>
</dbReference>
<sequence length="442" mass="50880">METVHALQNRYNETKILSDTKQKFLLDSSVQARQKVCQWFEKKIADLNDAQYKILNDIESERDQIQVHLYDLNEKVEAIGDQIETLIETGTIINDLTAKLDDLNKKLDNIDFPAEHSLLARYKVSLTNDVHNNVSTEVICKDSQTDLTMKDMTQNGIQTENSLLTNSEEDENGSMDANPSSFRINDTVPMYQNVGRIASNGEGLLYCSPILNLLCYRQLNQTFETHCDWTHSPIEDMIWWSNLNSYLCATLNGVYTVKYDDGDFRVRLIIPGKWKYVRVACNHEFIWTWIYSKLNAFYGLCQYSKELELVRTIDFKRPSIGNFIDGSLSFCVQDNVFASVCHYRVNKRNVFRVTLCNTSLTKEIFTAVLGQCGNTLEIRSDINGYFFIATGTKKLWIIKQNGEKWFLELANNLHALTVLDDRDILIATDTNNLQRITRETNG</sequence>
<dbReference type="EMBL" id="CAJOBC010002254">
    <property type="protein sequence ID" value="CAF3723775.1"/>
    <property type="molecule type" value="Genomic_DNA"/>
</dbReference>
<comment type="caution">
    <text evidence="1">The sequence shown here is derived from an EMBL/GenBank/DDBJ whole genome shotgun (WGS) entry which is preliminary data.</text>
</comment>
<dbReference type="Proteomes" id="UP000677228">
    <property type="component" value="Unassembled WGS sequence"/>
</dbReference>
<evidence type="ECO:0000313" key="5">
    <source>
        <dbReference type="Proteomes" id="UP000663829"/>
    </source>
</evidence>
<evidence type="ECO:0000313" key="1">
    <source>
        <dbReference type="EMBL" id="CAF0947753.1"/>
    </source>
</evidence>
<dbReference type="OrthoDB" id="9991379at2759"/>
<dbReference type="AlphaFoldDB" id="A0A814D203"/>